<dbReference type="Gene3D" id="3.40.50.150">
    <property type="entry name" value="Vaccinia Virus protein VP39"/>
    <property type="match status" value="1"/>
</dbReference>
<dbReference type="PANTHER" id="PTHR10629">
    <property type="entry name" value="CYTOSINE-SPECIFIC METHYLTRANSFERASE"/>
    <property type="match status" value="1"/>
</dbReference>
<dbReference type="GO" id="GO:0032259">
    <property type="term" value="P:methylation"/>
    <property type="evidence" value="ECO:0007669"/>
    <property type="project" value="UniProtKB-KW"/>
</dbReference>
<dbReference type="AlphaFoldDB" id="A0A369T4E5"/>
<dbReference type="GO" id="GO:0009307">
    <property type="term" value="P:DNA restriction-modification system"/>
    <property type="evidence" value="ECO:0007669"/>
    <property type="project" value="UniProtKB-KW"/>
</dbReference>
<evidence type="ECO:0000256" key="5">
    <source>
        <dbReference type="ARBA" id="ARBA00022747"/>
    </source>
</evidence>
<evidence type="ECO:0000256" key="8">
    <source>
        <dbReference type="RuleBase" id="RU000416"/>
    </source>
</evidence>
<evidence type="ECO:0000256" key="4">
    <source>
        <dbReference type="ARBA" id="ARBA00022691"/>
    </source>
</evidence>
<accession>A0A369T4E5</accession>
<keyword evidence="5" id="KW-0680">Restriction system</keyword>
<dbReference type="Gene3D" id="3.90.120.10">
    <property type="entry name" value="DNA Methylase, subunit A, domain 2"/>
    <property type="match status" value="1"/>
</dbReference>
<dbReference type="NCBIfam" id="TIGR00675">
    <property type="entry name" value="dcm"/>
    <property type="match status" value="1"/>
</dbReference>
<protein>
    <recommendedName>
        <fullName evidence="1">DNA (cytosine-5-)-methyltransferase</fullName>
        <ecNumber evidence="1">2.1.1.37</ecNumber>
    </recommendedName>
</protein>
<proteinExistence type="inferred from homology"/>
<keyword evidence="10" id="KW-1185">Reference proteome</keyword>
<dbReference type="InterPro" id="IPR031303">
    <property type="entry name" value="C5_meth_CS"/>
</dbReference>
<dbReference type="InterPro" id="IPR001525">
    <property type="entry name" value="C5_MeTfrase"/>
</dbReference>
<dbReference type="GO" id="GO:0003886">
    <property type="term" value="F:DNA (cytosine-5-)-methyltransferase activity"/>
    <property type="evidence" value="ECO:0007669"/>
    <property type="project" value="UniProtKB-EC"/>
</dbReference>
<evidence type="ECO:0000256" key="3">
    <source>
        <dbReference type="ARBA" id="ARBA00022679"/>
    </source>
</evidence>
<dbReference type="SUPFAM" id="SSF53335">
    <property type="entry name" value="S-adenosyl-L-methionine-dependent methyltransferases"/>
    <property type="match status" value="1"/>
</dbReference>
<dbReference type="InterPro" id="IPR029063">
    <property type="entry name" value="SAM-dependent_MTases_sf"/>
</dbReference>
<reference evidence="9 10" key="1">
    <citation type="submission" date="2018-07" db="EMBL/GenBank/DDBJ databases">
        <title>Venubactetium sediminum gen. nov., sp. nov., isolated from a marine solar saltern.</title>
        <authorList>
            <person name="Wang S."/>
        </authorList>
    </citation>
    <scope>NUCLEOTIDE SEQUENCE [LARGE SCALE GENOMIC DNA]</scope>
    <source>
        <strain evidence="9 10">WD2A32</strain>
    </source>
</reference>
<keyword evidence="3 7" id="KW-0808">Transferase</keyword>
<feature type="active site" evidence="7">
    <location>
        <position position="86"/>
    </location>
</feature>
<dbReference type="EC" id="2.1.1.37" evidence="1"/>
<evidence type="ECO:0000256" key="2">
    <source>
        <dbReference type="ARBA" id="ARBA00022603"/>
    </source>
</evidence>
<sequence>MERYRRPVGIDLFAGAGGMSLGFERAGFDVAAAVEVDPVHCATHAFNFPACKTICRSVANISGSEIRDLASIGNQEVGVVFGGAPCQGFSLIGKRALDDPRNSLVYHFVRLVGEIQPSYFVFENVRGLTVGEHKNFLEELISAFARIEYDVVTPYAVLNARSYGVPQNRQRLFLMGARRDMPQPIYPHSLDSVVTVQEAIGDLPEADEFLELRTRDWTRAEFSVPSSYARKLRGIANDADDYGYKRAYDPCVLTSSLRTAHTEKSRRRFAATQFGKTEPVSRFFKLDPNGVCNTLRAGTGSDRGAFTSPRPIHPYTPRCITNREAARLHSYPDWFRFHVTKWHGFRQIGNSVPPLLAQAVARQVILALGVKPKRPKCVVELGDPGLLEFSMADAARYYGVPDDTIPKRVRSSNTNEAVYA</sequence>
<dbReference type="RefSeq" id="WP_114583850.1">
    <property type="nucleotide sequence ID" value="NZ_QPMH01000035.1"/>
</dbReference>
<dbReference type="Pfam" id="PF00145">
    <property type="entry name" value="DNA_methylase"/>
    <property type="match status" value="1"/>
</dbReference>
<evidence type="ECO:0000313" key="10">
    <source>
        <dbReference type="Proteomes" id="UP000253941"/>
    </source>
</evidence>
<comment type="caution">
    <text evidence="9">The sequence shown here is derived from an EMBL/GenBank/DDBJ whole genome shotgun (WGS) entry which is preliminary data.</text>
</comment>
<keyword evidence="4 7" id="KW-0949">S-adenosyl-L-methionine</keyword>
<dbReference type="PANTHER" id="PTHR10629:SF52">
    <property type="entry name" value="DNA (CYTOSINE-5)-METHYLTRANSFERASE 1"/>
    <property type="match status" value="1"/>
</dbReference>
<dbReference type="PROSITE" id="PS51679">
    <property type="entry name" value="SAM_MT_C5"/>
    <property type="match status" value="1"/>
</dbReference>
<evidence type="ECO:0000256" key="1">
    <source>
        <dbReference type="ARBA" id="ARBA00011975"/>
    </source>
</evidence>
<dbReference type="PRINTS" id="PR00105">
    <property type="entry name" value="C5METTRFRASE"/>
</dbReference>
<gene>
    <name evidence="9" type="primary">dcm</name>
    <name evidence="9" type="ORF">DRB17_19215</name>
</gene>
<comment type="catalytic activity">
    <reaction evidence="6">
        <text>a 2'-deoxycytidine in DNA + S-adenosyl-L-methionine = a 5-methyl-2'-deoxycytidine in DNA + S-adenosyl-L-homocysteine + H(+)</text>
        <dbReference type="Rhea" id="RHEA:13681"/>
        <dbReference type="Rhea" id="RHEA-COMP:11369"/>
        <dbReference type="Rhea" id="RHEA-COMP:11370"/>
        <dbReference type="ChEBI" id="CHEBI:15378"/>
        <dbReference type="ChEBI" id="CHEBI:57856"/>
        <dbReference type="ChEBI" id="CHEBI:59789"/>
        <dbReference type="ChEBI" id="CHEBI:85452"/>
        <dbReference type="ChEBI" id="CHEBI:85454"/>
        <dbReference type="EC" id="2.1.1.37"/>
    </reaction>
</comment>
<dbReference type="InterPro" id="IPR050390">
    <property type="entry name" value="C5-Methyltransferase"/>
</dbReference>
<organism evidence="9 10">
    <name type="scientific">Ferruginivarius sediminum</name>
    <dbReference type="NCBI Taxonomy" id="2661937"/>
    <lineage>
        <taxon>Bacteria</taxon>
        <taxon>Pseudomonadati</taxon>
        <taxon>Pseudomonadota</taxon>
        <taxon>Alphaproteobacteria</taxon>
        <taxon>Rhodospirillales</taxon>
        <taxon>Rhodospirillaceae</taxon>
        <taxon>Ferruginivarius</taxon>
    </lineage>
</organism>
<keyword evidence="2 7" id="KW-0489">Methyltransferase</keyword>
<comment type="similarity">
    <text evidence="7 8">Belongs to the class I-like SAM-binding methyltransferase superfamily. C5-methyltransferase family.</text>
</comment>
<evidence type="ECO:0000256" key="6">
    <source>
        <dbReference type="ARBA" id="ARBA00047422"/>
    </source>
</evidence>
<dbReference type="EMBL" id="QPMH01000035">
    <property type="protein sequence ID" value="RDD60210.1"/>
    <property type="molecule type" value="Genomic_DNA"/>
</dbReference>
<dbReference type="Proteomes" id="UP000253941">
    <property type="component" value="Unassembled WGS sequence"/>
</dbReference>
<name>A0A369T4E5_9PROT</name>
<evidence type="ECO:0000256" key="7">
    <source>
        <dbReference type="PROSITE-ProRule" id="PRU01016"/>
    </source>
</evidence>
<evidence type="ECO:0000313" key="9">
    <source>
        <dbReference type="EMBL" id="RDD60210.1"/>
    </source>
</evidence>
<dbReference type="PROSITE" id="PS00095">
    <property type="entry name" value="C5_MTASE_2"/>
    <property type="match status" value="1"/>
</dbReference>